<evidence type="ECO:0000313" key="2">
    <source>
        <dbReference type="Proteomes" id="UP000012063"/>
    </source>
</evidence>
<name>M5E349_9FIRM</name>
<evidence type="ECO:0000313" key="1">
    <source>
        <dbReference type="EMBL" id="CCU80960.1"/>
    </source>
</evidence>
<proteinExistence type="predicted"/>
<organism evidence="1 2">
    <name type="scientific">Halanaerobium saccharolyticum subsp. saccharolyticum DSM 6643</name>
    <dbReference type="NCBI Taxonomy" id="1293054"/>
    <lineage>
        <taxon>Bacteria</taxon>
        <taxon>Bacillati</taxon>
        <taxon>Bacillota</taxon>
        <taxon>Clostridia</taxon>
        <taxon>Halanaerobiales</taxon>
        <taxon>Halanaerobiaceae</taxon>
        <taxon>Halanaerobium</taxon>
    </lineage>
</organism>
<evidence type="ECO:0008006" key="3">
    <source>
        <dbReference type="Google" id="ProtNLM"/>
    </source>
</evidence>
<sequence length="126" mass="14714">MNDAESILEYFTTGMKYILEIKDYDFDVMHNKVNLIIPERSETFMSTANKLREEGKLDGIKKGIKEGRKEELIETIVHLTVKKLDIDSFPKELEKSLYNNEIGTLKIIRDNLLTIKSLEDLEEYLN</sequence>
<protein>
    <recommendedName>
        <fullName evidence="3">DUF4351 domain-containing protein</fullName>
    </recommendedName>
</protein>
<reference evidence="2" key="1">
    <citation type="journal article" date="2013" name="Genome Announc.">
        <title>Genome Sequence of Halanaerobium saccharolyticum subsp. saccharolyticum Strain DSM 6643T, a Halophilic Hydrogen-Producing Bacterium.</title>
        <authorList>
            <person name="Kivisto A."/>
            <person name="Larjo A."/>
            <person name="Ciranna A."/>
            <person name="Santala V."/>
            <person name="Roos C."/>
            <person name="Karp M."/>
        </authorList>
    </citation>
    <scope>NUCLEOTIDE SEQUENCE [LARGE SCALE GENOMIC DNA]</scope>
    <source>
        <strain evidence="2">DSM 6643</strain>
    </source>
</reference>
<gene>
    <name evidence="1" type="ORF">HSACCH_02461</name>
</gene>
<dbReference type="AlphaFoldDB" id="M5E349"/>
<accession>M5E349</accession>
<dbReference type="InParanoid" id="M5E349"/>
<dbReference type="eggNOG" id="COG5464">
    <property type="taxonomic scope" value="Bacteria"/>
</dbReference>
<keyword evidence="2" id="KW-1185">Reference proteome</keyword>
<dbReference type="Proteomes" id="UP000012063">
    <property type="component" value="Unassembled WGS sequence"/>
</dbReference>
<comment type="caution">
    <text evidence="1">The sequence shown here is derived from an EMBL/GenBank/DDBJ whole genome shotgun (WGS) entry which is preliminary data.</text>
</comment>
<dbReference type="EMBL" id="CAUI01000023">
    <property type="protein sequence ID" value="CCU80960.1"/>
    <property type="molecule type" value="Genomic_DNA"/>
</dbReference>